<protein>
    <recommendedName>
        <fullName evidence="3">Tetratricopeptide repeat protein</fullName>
    </recommendedName>
</protein>
<keyword evidence="2" id="KW-1185">Reference proteome</keyword>
<sequence length="433" mass="47493">MTRYQPPQELPARLLGDPEMIEACRQRDFSQIFRLVKARAGIYPSLIARRCDMTPSRVAEVIAGQRVVKDISVVERIADGLRIPGRLLGLARREWEPSDGRHPVLPFSATVPTWMPSGPDDDGWIASAEDDLNDPQFVLSLIESQLPELYKGANFFGARQSVPSTVHHAQSIARLLERADGAAREALLRTGALVTEFLGWLCQDLGDFRTAATWSDRSMEWAQEAADDHLQSYVLYRKSHQAAAQGSAQKAVALARAAQRLPDLTPQITALAAQQEAQGYALMQNPRAALAKFDEAHDLASALTAARPDSKLDTSYCTPAYIEIQRANCWTDLGEPLRAVELLEAALATLPRVYRNDRSVYLARLARAYARAGEPESAADTATRALAIVQQTGSARTLAELDSVASAMGARSDVSAVAAFTERFQILRERLTA</sequence>
<dbReference type="InterPro" id="IPR011990">
    <property type="entry name" value="TPR-like_helical_dom_sf"/>
</dbReference>
<proteinExistence type="predicted"/>
<evidence type="ECO:0000313" key="2">
    <source>
        <dbReference type="Proteomes" id="UP001344658"/>
    </source>
</evidence>
<comment type="caution">
    <text evidence="1">The sequence shown here is derived from an EMBL/GenBank/DDBJ whole genome shotgun (WGS) entry which is preliminary data.</text>
</comment>
<dbReference type="Gene3D" id="1.25.40.10">
    <property type="entry name" value="Tetratricopeptide repeat domain"/>
    <property type="match status" value="1"/>
</dbReference>
<organism evidence="1 2">
    <name type="scientific">Actinacidiphila polyblastidii</name>
    <dbReference type="NCBI Taxonomy" id="3110430"/>
    <lineage>
        <taxon>Bacteria</taxon>
        <taxon>Bacillati</taxon>
        <taxon>Actinomycetota</taxon>
        <taxon>Actinomycetes</taxon>
        <taxon>Kitasatosporales</taxon>
        <taxon>Streptomycetaceae</taxon>
        <taxon>Actinacidiphila</taxon>
    </lineage>
</organism>
<evidence type="ECO:0000313" key="1">
    <source>
        <dbReference type="EMBL" id="MEE4541635.1"/>
    </source>
</evidence>
<dbReference type="EMBL" id="JAZEWV010000003">
    <property type="protein sequence ID" value="MEE4541635.1"/>
    <property type="molecule type" value="Genomic_DNA"/>
</dbReference>
<accession>A0ABU7P754</accession>
<name>A0ABU7P754_9ACTN</name>
<dbReference type="SMART" id="SM00028">
    <property type="entry name" value="TPR"/>
    <property type="match status" value="3"/>
</dbReference>
<evidence type="ECO:0008006" key="3">
    <source>
        <dbReference type="Google" id="ProtNLM"/>
    </source>
</evidence>
<dbReference type="Proteomes" id="UP001344658">
    <property type="component" value="Unassembled WGS sequence"/>
</dbReference>
<dbReference type="RefSeq" id="WP_330793528.1">
    <property type="nucleotide sequence ID" value="NZ_JAZEWV010000003.1"/>
</dbReference>
<dbReference type="InterPro" id="IPR019734">
    <property type="entry name" value="TPR_rpt"/>
</dbReference>
<reference evidence="1 2" key="1">
    <citation type="submission" date="2023-12" db="EMBL/GenBank/DDBJ databases">
        <title>Streptomyces sp. V4-01.</title>
        <authorList>
            <person name="Somphong A."/>
            <person name="Phongsopitanun W."/>
        </authorList>
    </citation>
    <scope>NUCLEOTIDE SEQUENCE [LARGE SCALE GENOMIC DNA]</scope>
    <source>
        <strain evidence="1 2">V4-01</strain>
    </source>
</reference>
<dbReference type="SUPFAM" id="SSF48452">
    <property type="entry name" value="TPR-like"/>
    <property type="match status" value="1"/>
</dbReference>
<gene>
    <name evidence="1" type="ORF">V2S66_06570</name>
</gene>